<keyword evidence="3" id="KW-1185">Reference proteome</keyword>
<organism evidence="2 3">
    <name type="scientific">Acacia crassicarpa</name>
    <name type="common">northern wattle</name>
    <dbReference type="NCBI Taxonomy" id="499986"/>
    <lineage>
        <taxon>Eukaryota</taxon>
        <taxon>Viridiplantae</taxon>
        <taxon>Streptophyta</taxon>
        <taxon>Embryophyta</taxon>
        <taxon>Tracheophyta</taxon>
        <taxon>Spermatophyta</taxon>
        <taxon>Magnoliopsida</taxon>
        <taxon>eudicotyledons</taxon>
        <taxon>Gunneridae</taxon>
        <taxon>Pentapetalae</taxon>
        <taxon>rosids</taxon>
        <taxon>fabids</taxon>
        <taxon>Fabales</taxon>
        <taxon>Fabaceae</taxon>
        <taxon>Caesalpinioideae</taxon>
        <taxon>mimosoid clade</taxon>
        <taxon>Acacieae</taxon>
        <taxon>Acacia</taxon>
    </lineage>
</organism>
<feature type="transmembrane region" description="Helical" evidence="1">
    <location>
        <begin position="6"/>
        <end position="30"/>
    </location>
</feature>
<dbReference type="Proteomes" id="UP001293593">
    <property type="component" value="Unassembled WGS sequence"/>
</dbReference>
<comment type="caution">
    <text evidence="2">The sequence shown here is derived from an EMBL/GenBank/DDBJ whole genome shotgun (WGS) entry which is preliminary data.</text>
</comment>
<protein>
    <submittedName>
        <fullName evidence="2">Uncharacterized protein</fullName>
    </submittedName>
</protein>
<dbReference type="AlphaFoldDB" id="A0AAE1IP42"/>
<evidence type="ECO:0000256" key="1">
    <source>
        <dbReference type="SAM" id="Phobius"/>
    </source>
</evidence>
<keyword evidence="1" id="KW-0812">Transmembrane</keyword>
<keyword evidence="1" id="KW-1133">Transmembrane helix</keyword>
<proteinExistence type="predicted"/>
<name>A0AAE1IP42_9FABA</name>
<gene>
    <name evidence="2" type="ORF">QN277_010700</name>
</gene>
<keyword evidence="1" id="KW-0472">Membrane</keyword>
<accession>A0AAE1IP42</accession>
<evidence type="ECO:0000313" key="3">
    <source>
        <dbReference type="Proteomes" id="UP001293593"/>
    </source>
</evidence>
<evidence type="ECO:0000313" key="2">
    <source>
        <dbReference type="EMBL" id="KAK4253382.1"/>
    </source>
</evidence>
<sequence>MVRFMGALWILSSVILRKCMFLYYGFAYLFMASASRFSGHVPRQRSAVSGRFSPMSSMIVRHDR</sequence>
<reference evidence="2" key="1">
    <citation type="submission" date="2023-10" db="EMBL/GenBank/DDBJ databases">
        <title>Chromosome-level genome of the transformable northern wattle, Acacia crassicarpa.</title>
        <authorList>
            <person name="Massaro I."/>
            <person name="Sinha N.R."/>
            <person name="Poethig S."/>
            <person name="Leichty A.R."/>
        </authorList>
    </citation>
    <scope>NUCLEOTIDE SEQUENCE</scope>
    <source>
        <strain evidence="2">Acra3RX</strain>
        <tissue evidence="2">Leaf</tissue>
    </source>
</reference>
<dbReference type="EMBL" id="JAWXYG010000016">
    <property type="protein sequence ID" value="KAK4253382.1"/>
    <property type="molecule type" value="Genomic_DNA"/>
</dbReference>